<keyword evidence="6 9" id="KW-0224">Dipeptidase</keyword>
<evidence type="ECO:0000256" key="6">
    <source>
        <dbReference type="ARBA" id="ARBA00022997"/>
    </source>
</evidence>
<dbReference type="EMBL" id="JAOSLC020000003">
    <property type="protein sequence ID" value="MDD7914548.1"/>
    <property type="molecule type" value="Genomic_DNA"/>
</dbReference>
<evidence type="ECO:0000256" key="9">
    <source>
        <dbReference type="HAMAP-Rule" id="MF_01924"/>
    </source>
</evidence>
<keyword evidence="12" id="KW-1185">Reference proteome</keyword>
<evidence type="ECO:0000256" key="4">
    <source>
        <dbReference type="ARBA" id="ARBA00022801"/>
    </source>
</evidence>
<keyword evidence="3 9" id="KW-0479">Metal-binding</keyword>
<evidence type="ECO:0000256" key="10">
    <source>
        <dbReference type="PIRNR" id="PIRNR026671"/>
    </source>
</evidence>
<dbReference type="SUPFAM" id="SSF55166">
    <property type="entry name" value="Hedgehog/DD-peptidase"/>
    <property type="match status" value="1"/>
</dbReference>
<comment type="similarity">
    <text evidence="9 10">Belongs to the peptidase M15D family.</text>
</comment>
<comment type="caution">
    <text evidence="11">The sequence shown here is derived from an EMBL/GenBank/DDBJ whole genome shotgun (WGS) entry which is preliminary data.</text>
</comment>
<gene>
    <name evidence="11" type="ORF">N5A56_009020</name>
</gene>
<feature type="site" description="Transition state stabilizer" evidence="9">
    <location>
        <position position="91"/>
    </location>
</feature>
<keyword evidence="5 9" id="KW-0862">Zinc</keyword>
<keyword evidence="8 10" id="KW-0961">Cell wall biogenesis/degradation</keyword>
<evidence type="ECO:0000256" key="8">
    <source>
        <dbReference type="ARBA" id="ARBA00023316"/>
    </source>
</evidence>
<dbReference type="PANTHER" id="PTHR43126">
    <property type="entry name" value="D-ALANYL-D-ALANINE DIPEPTIDASE"/>
    <property type="match status" value="1"/>
</dbReference>
<evidence type="ECO:0000313" key="11">
    <source>
        <dbReference type="EMBL" id="MDD7914548.1"/>
    </source>
</evidence>
<dbReference type="InterPro" id="IPR000755">
    <property type="entry name" value="A_A_dipeptidase"/>
</dbReference>
<evidence type="ECO:0000256" key="1">
    <source>
        <dbReference type="ARBA" id="ARBA00001362"/>
    </source>
</evidence>
<comment type="catalytic activity">
    <reaction evidence="1 9 10">
        <text>D-alanyl-D-alanine + H2O = 2 D-alanine</text>
        <dbReference type="Rhea" id="RHEA:20661"/>
        <dbReference type="ChEBI" id="CHEBI:15377"/>
        <dbReference type="ChEBI" id="CHEBI:57416"/>
        <dbReference type="ChEBI" id="CHEBI:57822"/>
        <dbReference type="EC" id="3.4.13.22"/>
    </reaction>
</comment>
<feature type="binding site" evidence="9">
    <location>
        <position position="204"/>
    </location>
    <ligand>
        <name>Zn(2+)</name>
        <dbReference type="ChEBI" id="CHEBI:29105"/>
        <note>catalytic</note>
    </ligand>
</feature>
<comment type="function">
    <text evidence="9 10">Catalyzes hydrolysis of the D-alanyl-D-alanine dipeptide.</text>
</comment>
<evidence type="ECO:0000256" key="2">
    <source>
        <dbReference type="ARBA" id="ARBA00022670"/>
    </source>
</evidence>
<dbReference type="EC" id="3.4.13.22" evidence="9 10"/>
<comment type="cofactor">
    <cofactor evidence="9">
        <name>Zn(2+)</name>
        <dbReference type="ChEBI" id="CHEBI:29105"/>
    </cofactor>
    <text evidence="9">Binds 1 zinc ion per subunit.</text>
</comment>
<protein>
    <recommendedName>
        <fullName evidence="9 10">D-alanyl-D-alanine dipeptidase</fullName>
        <shortName evidence="9 10">D-Ala-D-Ala dipeptidase</shortName>
        <ecNumber evidence="9 10">3.4.13.22</ecNumber>
    </recommendedName>
</protein>
<sequence length="223" mass="25937">MKNLFFFFTCIINFSVFSQNLPNGFVYLSEIDNSIKTELRYLGDNNFIGKPINGYYNNCVIVTKETADALHKIQTVLAKKGLSLKVFDAYRPQQAVNHFVKWAKVLNDTLMKSEYYPKVPKSELFKRGYIASKSGHTRGSTVDLTIVNLKTGKELDMGSPYDFFGIESHPFYQNVEKSQKENRMQLRTIMLANGFKPYDNEWWHFTLKNEPFPKTYFNFPIKS</sequence>
<proteinExistence type="inferred from homology"/>
<dbReference type="Pfam" id="PF01427">
    <property type="entry name" value="Peptidase_M15"/>
    <property type="match status" value="1"/>
</dbReference>
<dbReference type="InterPro" id="IPR009045">
    <property type="entry name" value="Zn_M74/Hedgehog-like"/>
</dbReference>
<accession>A0ABT5S8V2</accession>
<dbReference type="CDD" id="cd14817">
    <property type="entry name" value="D-Ala-D-Ala_dipeptidase_VanX"/>
    <property type="match status" value="1"/>
</dbReference>
<evidence type="ECO:0000256" key="3">
    <source>
        <dbReference type="ARBA" id="ARBA00022723"/>
    </source>
</evidence>
<organism evidence="11 12">
    <name type="scientific">Polaribacter ponticola</name>
    <dbReference type="NCBI Taxonomy" id="2978475"/>
    <lineage>
        <taxon>Bacteria</taxon>
        <taxon>Pseudomonadati</taxon>
        <taxon>Bacteroidota</taxon>
        <taxon>Flavobacteriia</taxon>
        <taxon>Flavobacteriales</taxon>
        <taxon>Flavobacteriaceae</taxon>
    </lineage>
</organism>
<feature type="binding site" evidence="9">
    <location>
        <position position="136"/>
    </location>
    <ligand>
        <name>Zn(2+)</name>
        <dbReference type="ChEBI" id="CHEBI:29105"/>
        <note>catalytic</note>
    </ligand>
</feature>
<dbReference type="Gene3D" id="3.30.1380.10">
    <property type="match status" value="1"/>
</dbReference>
<name>A0ABT5S8V2_9FLAO</name>
<dbReference type="PIRSF" id="PIRSF026671">
    <property type="entry name" value="AA_dipeptidase"/>
    <property type="match status" value="1"/>
</dbReference>
<feature type="binding site" evidence="9">
    <location>
        <position position="143"/>
    </location>
    <ligand>
        <name>Zn(2+)</name>
        <dbReference type="ChEBI" id="CHEBI:29105"/>
        <note>catalytic</note>
    </ligand>
</feature>
<keyword evidence="2 9" id="KW-0645">Protease</keyword>
<feature type="active site" description="Proton donor/acceptor" evidence="9">
    <location>
        <position position="201"/>
    </location>
</feature>
<keyword evidence="7 9" id="KW-0482">Metalloprotease</keyword>
<evidence type="ECO:0000313" key="12">
    <source>
        <dbReference type="Proteomes" id="UP001151478"/>
    </source>
</evidence>
<keyword evidence="4 9" id="KW-0378">Hydrolase</keyword>
<evidence type="ECO:0000256" key="5">
    <source>
        <dbReference type="ARBA" id="ARBA00022833"/>
    </source>
</evidence>
<dbReference type="Proteomes" id="UP001151478">
    <property type="component" value="Unassembled WGS sequence"/>
</dbReference>
<dbReference type="RefSeq" id="WP_265725156.1">
    <property type="nucleotide sequence ID" value="NZ_JAOSLC020000003.1"/>
</dbReference>
<evidence type="ECO:0000256" key="7">
    <source>
        <dbReference type="ARBA" id="ARBA00023049"/>
    </source>
</evidence>
<dbReference type="PANTHER" id="PTHR43126:SF1">
    <property type="entry name" value="D-ALANYL-D-ALANINE DIPEPTIDASE"/>
    <property type="match status" value="1"/>
</dbReference>
<dbReference type="HAMAP" id="MF_01924">
    <property type="entry name" value="A_A_dipeptidase"/>
    <property type="match status" value="1"/>
</dbReference>
<reference evidence="11" key="1">
    <citation type="submission" date="2023-02" db="EMBL/GenBank/DDBJ databases">
        <title>Polaribacter ponticola sp. nov., isolated from seawater.</title>
        <authorList>
            <person name="Baek J.H."/>
            <person name="Kim J.M."/>
            <person name="Choi D.G."/>
            <person name="Jeon C.O."/>
        </authorList>
    </citation>
    <scope>NUCLEOTIDE SEQUENCE</scope>
    <source>
        <strain evidence="11">MSW5</strain>
    </source>
</reference>